<dbReference type="PANTHER" id="PTHR37731:SF1">
    <property type="entry name" value="PEPTIDE TRANSPORTER FAMILY PROTEIN"/>
    <property type="match status" value="1"/>
</dbReference>
<dbReference type="EMBL" id="DQZR01000007">
    <property type="protein sequence ID" value="HDM35648.1"/>
    <property type="molecule type" value="Genomic_DNA"/>
</dbReference>
<sequence length="287" mass="32511">MEDNLTPDEIRNLLKKCGFVDEEGRGRRYRLPEPVEVDGRKYMIGCTFTSRHPRGRFWVMNGDGELIEGKERDRILDSVKQVNDFYTERAEMIEMKKEAGDAQKKITETVEAQPVAIPETKSIPAASKIVMPVVTAEEAMAAWKQYEELKRAIVTPNDVVVIDGREFLKKSYWRKLATFFNLTDEIVKEEIERDAWGRIVKAKYHVKATAPNGRSTVGVGVCSIHDKAHEDDKRDREGRVICPGPCDGRRHFSNPEHDILSTAHTRAKNRAISDLVGGGEVSAEEVE</sequence>
<dbReference type="Proteomes" id="UP000885863">
    <property type="component" value="Unassembled WGS sequence"/>
</dbReference>
<comment type="caution">
    <text evidence="1">The sequence shown here is derived from an EMBL/GenBank/DDBJ whole genome shotgun (WGS) entry which is preliminary data.</text>
</comment>
<dbReference type="AlphaFoldDB" id="A0A7C1AUK9"/>
<reference evidence="1" key="1">
    <citation type="journal article" date="2020" name="mSystems">
        <title>Genome- and Community-Level Interaction Insights into Carbon Utilization and Element Cycling Functions of Hydrothermarchaeota in Hydrothermal Sediment.</title>
        <authorList>
            <person name="Zhou Z."/>
            <person name="Liu Y."/>
            <person name="Xu W."/>
            <person name="Pan J."/>
            <person name="Luo Z.H."/>
            <person name="Li M."/>
        </authorList>
    </citation>
    <scope>NUCLEOTIDE SEQUENCE [LARGE SCALE GENOMIC DNA]</scope>
    <source>
        <strain evidence="1">HyVt-185</strain>
    </source>
</reference>
<protein>
    <submittedName>
        <fullName evidence="1">Uncharacterized protein</fullName>
    </submittedName>
</protein>
<evidence type="ECO:0000313" key="1">
    <source>
        <dbReference type="EMBL" id="HDM35648.1"/>
    </source>
</evidence>
<proteinExistence type="predicted"/>
<organism evidence="1">
    <name type="scientific">Candidatus Syntropharchaeum butanivorans</name>
    <dbReference type="NCBI Taxonomy" id="1839936"/>
    <lineage>
        <taxon>Archaea</taxon>
        <taxon>Methanobacteriati</taxon>
        <taxon>Methanobacteriota</taxon>
        <taxon>Stenosarchaea group</taxon>
        <taxon>Methanomicrobia</taxon>
        <taxon>Methanosarcinales</taxon>
        <taxon>ANME-2 cluster</taxon>
        <taxon>Candidatus Syntropharchaeum</taxon>
    </lineage>
</organism>
<gene>
    <name evidence="1" type="ORF">ENG09_00135</name>
</gene>
<accession>A0A7C1AUK9</accession>
<dbReference type="PANTHER" id="PTHR37731">
    <property type="entry name" value="PEPTIDE TRANSPORTER FAMILY PROTEIN"/>
    <property type="match status" value="1"/>
</dbReference>
<name>A0A7C1AUK9_9EURY</name>